<dbReference type="Pfam" id="PF07963">
    <property type="entry name" value="N_methyl"/>
    <property type="match status" value="1"/>
</dbReference>
<protein>
    <submittedName>
        <fullName evidence="2">Prepilin-type N-terminal cleavage/methylation domain-containing protein</fullName>
    </submittedName>
</protein>
<keyword evidence="1" id="KW-0472">Membrane</keyword>
<name>A0A6G8PUZ4_9ACTN</name>
<gene>
    <name evidence="2" type="ORF">GBA65_05215</name>
</gene>
<dbReference type="KEGG" id="rmar:GBA65_05215"/>
<dbReference type="InterPro" id="IPR012902">
    <property type="entry name" value="N_methyl_site"/>
</dbReference>
<dbReference type="AlphaFoldDB" id="A0A6G8PUZ4"/>
<organism evidence="2 3">
    <name type="scientific">Rubrobacter marinus</name>
    <dbReference type="NCBI Taxonomy" id="2653852"/>
    <lineage>
        <taxon>Bacteria</taxon>
        <taxon>Bacillati</taxon>
        <taxon>Actinomycetota</taxon>
        <taxon>Rubrobacteria</taxon>
        <taxon>Rubrobacterales</taxon>
        <taxon>Rubrobacteraceae</taxon>
        <taxon>Rubrobacter</taxon>
    </lineage>
</organism>
<proteinExistence type="predicted"/>
<evidence type="ECO:0000313" key="3">
    <source>
        <dbReference type="Proteomes" id="UP000502706"/>
    </source>
</evidence>
<reference evidence="2 3" key="1">
    <citation type="submission" date="2019-10" db="EMBL/GenBank/DDBJ databases">
        <title>Rubrobacter sp nov SCSIO 52915 isolated from a deep-sea sediment in the South China Sea.</title>
        <authorList>
            <person name="Chen R.W."/>
        </authorList>
    </citation>
    <scope>NUCLEOTIDE SEQUENCE [LARGE SCALE GENOMIC DNA]</scope>
    <source>
        <strain evidence="2 3">SCSIO 52915</strain>
    </source>
</reference>
<keyword evidence="1" id="KW-0812">Transmembrane</keyword>
<dbReference type="NCBIfam" id="TIGR02532">
    <property type="entry name" value="IV_pilin_GFxxxE"/>
    <property type="match status" value="1"/>
</dbReference>
<keyword evidence="1" id="KW-1133">Transmembrane helix</keyword>
<keyword evidence="3" id="KW-1185">Reference proteome</keyword>
<sequence>MSRPRASKLIKALKNEAGYSLVEVMASIVILSIAIIPMVSMFDVGLKSASQGGKYDKARTLANLTLEEAKSLPYNTSTVGDQEVRDTFPEPASTTTTYSGSGSYESSYRAVTGGASGDFSGFEFKVRKQFLDQPPVGSATDPAAASQSFADKASDDGLIRITVTVRWDGNKTYSADGVVAK</sequence>
<dbReference type="EMBL" id="CP045121">
    <property type="protein sequence ID" value="QIN78016.1"/>
    <property type="molecule type" value="Genomic_DNA"/>
</dbReference>
<accession>A0A6G8PUZ4</accession>
<evidence type="ECO:0000256" key="1">
    <source>
        <dbReference type="SAM" id="Phobius"/>
    </source>
</evidence>
<feature type="transmembrane region" description="Helical" evidence="1">
    <location>
        <begin position="21"/>
        <end position="42"/>
    </location>
</feature>
<evidence type="ECO:0000313" key="2">
    <source>
        <dbReference type="EMBL" id="QIN78016.1"/>
    </source>
</evidence>
<dbReference type="Proteomes" id="UP000502706">
    <property type="component" value="Chromosome"/>
</dbReference>